<sequence length="422" mass="47739">MEPPSSPSSNITAPPDYRKTSRRLAKLIVEAMTCRFALLHYDSTSKSMIKWYWPVDSDGKKIPPSHLEKYRNGHDFKYLCCLCADGGGKGVYVETAVYSWWNEIDKKIDWTARCASDTCGYRGTFQYPQRDTEQRILPIRLEWDRREQAELLDRLDCADGEGVSCFIQTLQKMRASRSKASDEPPYLFGRSTKEPPLSIEISKIMRTIIKPEKVTDFVKHWYHTPIPRVEQRSLDAGGALGLILHYLNSTMHQISLQQTFTLIQTTVSWYLSFGLHIHLQTTLSCSCTLGTYEAVRSFLAGLDKIILLASVLFTRHVSRPLDIATIIPTPPLDQTFDVFPVQDDSVMTLISPFTSAPFWPYILDWNSDPTHTGTPDLAKGTPTTCLPPVETSQNAVLTCRPVEKPDSLDYFGISNARSPMAK</sequence>
<comment type="caution">
    <text evidence="1">The sequence shown here is derived from an EMBL/GenBank/DDBJ whole genome shotgun (WGS) entry which is preliminary data.</text>
</comment>
<gene>
    <name evidence="1" type="ORF">F5147DRAFT_656396</name>
</gene>
<organism evidence="1 2">
    <name type="scientific">Suillus discolor</name>
    <dbReference type="NCBI Taxonomy" id="1912936"/>
    <lineage>
        <taxon>Eukaryota</taxon>
        <taxon>Fungi</taxon>
        <taxon>Dikarya</taxon>
        <taxon>Basidiomycota</taxon>
        <taxon>Agaricomycotina</taxon>
        <taxon>Agaricomycetes</taxon>
        <taxon>Agaricomycetidae</taxon>
        <taxon>Boletales</taxon>
        <taxon>Suillineae</taxon>
        <taxon>Suillaceae</taxon>
        <taxon>Suillus</taxon>
    </lineage>
</organism>
<evidence type="ECO:0000313" key="2">
    <source>
        <dbReference type="Proteomes" id="UP000823399"/>
    </source>
</evidence>
<dbReference type="RefSeq" id="XP_041288492.1">
    <property type="nucleotide sequence ID" value="XM_041434111.1"/>
</dbReference>
<protein>
    <submittedName>
        <fullName evidence="1">Uncharacterized protein</fullName>
    </submittedName>
</protein>
<dbReference type="EMBL" id="JABBWM010000066">
    <property type="protein sequence ID" value="KAG2097262.1"/>
    <property type="molecule type" value="Genomic_DNA"/>
</dbReference>
<dbReference type="AlphaFoldDB" id="A0A9P7JPZ7"/>
<proteinExistence type="predicted"/>
<name>A0A9P7JPZ7_9AGAM</name>
<dbReference type="Proteomes" id="UP000823399">
    <property type="component" value="Unassembled WGS sequence"/>
</dbReference>
<dbReference type="OrthoDB" id="2678974at2759"/>
<dbReference type="GeneID" id="64696370"/>
<keyword evidence="2" id="KW-1185">Reference proteome</keyword>
<reference evidence="1" key="1">
    <citation type="journal article" date="2020" name="New Phytol.">
        <title>Comparative genomics reveals dynamic genome evolution in host specialist ectomycorrhizal fungi.</title>
        <authorList>
            <person name="Lofgren L.A."/>
            <person name="Nguyen N.H."/>
            <person name="Vilgalys R."/>
            <person name="Ruytinx J."/>
            <person name="Liao H.L."/>
            <person name="Branco S."/>
            <person name="Kuo A."/>
            <person name="LaButti K."/>
            <person name="Lipzen A."/>
            <person name="Andreopoulos W."/>
            <person name="Pangilinan J."/>
            <person name="Riley R."/>
            <person name="Hundley H."/>
            <person name="Na H."/>
            <person name="Barry K."/>
            <person name="Grigoriev I.V."/>
            <person name="Stajich J.E."/>
            <person name="Kennedy P.G."/>
        </authorList>
    </citation>
    <scope>NUCLEOTIDE SEQUENCE</scope>
    <source>
        <strain evidence="1">FC423</strain>
    </source>
</reference>
<evidence type="ECO:0000313" key="1">
    <source>
        <dbReference type="EMBL" id="KAG2097262.1"/>
    </source>
</evidence>
<accession>A0A9P7JPZ7</accession>